<feature type="disulfide bond" evidence="15">
    <location>
        <begin position="89"/>
        <end position="102"/>
    </location>
</feature>
<evidence type="ECO:0000256" key="13">
    <source>
        <dbReference type="ARBA" id="ARBA00023273"/>
    </source>
</evidence>
<evidence type="ECO:0000256" key="9">
    <source>
        <dbReference type="ARBA" id="ARBA00023065"/>
    </source>
</evidence>
<evidence type="ECO:0000259" key="18">
    <source>
        <dbReference type="Pfam" id="PF20519"/>
    </source>
</evidence>
<evidence type="ECO:0000256" key="6">
    <source>
        <dbReference type="ARBA" id="ARBA00022692"/>
    </source>
</evidence>
<dbReference type="Ensembl" id="ENSLLET00000028697.1">
    <property type="protein sequence ID" value="ENSLLEP00000027618.1"/>
    <property type="gene ID" value="ENSLLEG00000017523.1"/>
</dbReference>
<dbReference type="GeneTree" id="ENSGT00940000161122"/>
<dbReference type="AlphaFoldDB" id="A0A8C5PTC4"/>
<dbReference type="InterPro" id="IPR046791">
    <property type="entry name" value="Polycystin_dom"/>
</dbReference>
<evidence type="ECO:0000256" key="10">
    <source>
        <dbReference type="ARBA" id="ARBA00023136"/>
    </source>
</evidence>
<evidence type="ECO:0000256" key="11">
    <source>
        <dbReference type="ARBA" id="ARBA00023157"/>
    </source>
</evidence>
<dbReference type="PANTHER" id="PTHR10877:SF47">
    <property type="entry name" value="POLYCYSTIN-2-LIKE PROTEIN 2"/>
    <property type="match status" value="1"/>
</dbReference>
<evidence type="ECO:0000256" key="1">
    <source>
        <dbReference type="ARBA" id="ARBA00004138"/>
    </source>
</evidence>
<keyword evidence="5" id="KW-1003">Cell membrane</keyword>
<evidence type="ECO:0000256" key="15">
    <source>
        <dbReference type="PIRSR" id="PIRSR603915-2"/>
    </source>
</evidence>
<evidence type="ECO:0000256" key="16">
    <source>
        <dbReference type="SAM" id="Phobius"/>
    </source>
</evidence>
<protein>
    <recommendedName>
        <fullName evidence="21">Polycystic kidney disease 2-like 2 protein</fullName>
    </recommendedName>
</protein>
<evidence type="ECO:0000313" key="20">
    <source>
        <dbReference type="Proteomes" id="UP000694569"/>
    </source>
</evidence>
<comment type="subcellular location">
    <subcellularLocation>
        <location evidence="2">Cell membrane</location>
        <topology evidence="2">Multi-pass membrane protein</topology>
    </subcellularLocation>
    <subcellularLocation>
        <location evidence="1">Cell projection</location>
        <location evidence="1">Cilium</location>
    </subcellularLocation>
</comment>
<keyword evidence="14" id="KW-0407">Ion channel</keyword>
<dbReference type="Pfam" id="PF20519">
    <property type="entry name" value="Polycystin_dom"/>
    <property type="match status" value="1"/>
</dbReference>
<keyword evidence="4" id="KW-0813">Transport</keyword>
<keyword evidence="11" id="KW-1015">Disulfide bond</keyword>
<comment type="similarity">
    <text evidence="3">Belongs to the polycystin family.</text>
</comment>
<proteinExistence type="inferred from homology"/>
<sequence length="526" mass="61676">MVSQDMYYLNNAMAKLFLETTVSETENTNFKSISTISDFWKFAEGPLVDGLYWNSWNNISSGGKSFVYHENLLLGVPQIRQIKVLPNKCNIHSYFINTIKECFTPYHFKYEDTAEFGFKNSSEWRYYLPQYLEWHWGQMGTYSSGGYISTLAQTKDKSKLKIQYLKRNNWLTRGTRVVFIDFSFYNANVNLFCVARLIVEFPATGGAIPSSKFYAVKLLRYVSDTDYFLAFCEILFLLVVSVLIFQDVMRFKEQKLQYFKYVWNWINLLIIASLLTVGFNVYRTVQVSLSLKNLLEDPNTYPNLHFLAYWQIQYNNVIALNVFFSWIKIFKYISFTTTMGLLSSALFRCAKDIMGFAVMFFIIFFSYAQLSFLIFGDEVTDFSTFANCIFTQFRIILGDFNFADIEKADKILGALYYVTFVFLAFFILMVSISIPQNLMYIIMSFSQYLTVILKKDLAFLLLFYLLSAKRFQDTVQEVQWVKTIQFYNTPKMQVNIATDRYSICCNIEELRVSIPVRTYNLDEDSY</sequence>
<evidence type="ECO:0000256" key="12">
    <source>
        <dbReference type="ARBA" id="ARBA00023180"/>
    </source>
</evidence>
<feature type="transmembrane region" description="Helical" evidence="16">
    <location>
        <begin position="440"/>
        <end position="466"/>
    </location>
</feature>
<feature type="transmembrane region" description="Helical" evidence="16">
    <location>
        <begin position="261"/>
        <end position="282"/>
    </location>
</feature>
<keyword evidence="6 16" id="KW-0812">Transmembrane</keyword>
<dbReference type="Pfam" id="PF08016">
    <property type="entry name" value="PKD_channel"/>
    <property type="match status" value="1"/>
</dbReference>
<evidence type="ECO:0000313" key="19">
    <source>
        <dbReference type="Ensembl" id="ENSLLEP00000027618.1"/>
    </source>
</evidence>
<dbReference type="OrthoDB" id="444119at2759"/>
<dbReference type="Proteomes" id="UP000694569">
    <property type="component" value="Unplaced"/>
</dbReference>
<dbReference type="GO" id="GO:0005929">
    <property type="term" value="C:cilium"/>
    <property type="evidence" value="ECO:0007669"/>
    <property type="project" value="UniProtKB-SubCell"/>
</dbReference>
<feature type="domain" description="Polycystin" evidence="18">
    <location>
        <begin position="29"/>
        <end position="219"/>
    </location>
</feature>
<evidence type="ECO:0000256" key="7">
    <source>
        <dbReference type="ARBA" id="ARBA00022989"/>
    </source>
</evidence>
<feature type="transmembrane region" description="Helical" evidence="16">
    <location>
        <begin position="414"/>
        <end position="434"/>
    </location>
</feature>
<keyword evidence="12" id="KW-0325">Glycoprotein</keyword>
<name>A0A8C5PTC4_9ANUR</name>
<evidence type="ECO:0000256" key="2">
    <source>
        <dbReference type="ARBA" id="ARBA00004651"/>
    </source>
</evidence>
<evidence type="ECO:0000256" key="4">
    <source>
        <dbReference type="ARBA" id="ARBA00022448"/>
    </source>
</evidence>
<evidence type="ECO:0000256" key="5">
    <source>
        <dbReference type="ARBA" id="ARBA00022475"/>
    </source>
</evidence>
<evidence type="ECO:0000256" key="14">
    <source>
        <dbReference type="ARBA" id="ARBA00023303"/>
    </source>
</evidence>
<keyword evidence="8" id="KW-0175">Coiled coil</keyword>
<dbReference type="Gene3D" id="1.10.287.70">
    <property type="match status" value="1"/>
</dbReference>
<organism evidence="19 20">
    <name type="scientific">Leptobrachium leishanense</name>
    <name type="common">Leishan spiny toad</name>
    <dbReference type="NCBI Taxonomy" id="445787"/>
    <lineage>
        <taxon>Eukaryota</taxon>
        <taxon>Metazoa</taxon>
        <taxon>Chordata</taxon>
        <taxon>Craniata</taxon>
        <taxon>Vertebrata</taxon>
        <taxon>Euteleostomi</taxon>
        <taxon>Amphibia</taxon>
        <taxon>Batrachia</taxon>
        <taxon>Anura</taxon>
        <taxon>Pelobatoidea</taxon>
        <taxon>Megophryidae</taxon>
        <taxon>Leptobrachium</taxon>
    </lineage>
</organism>
<feature type="transmembrane region" description="Helical" evidence="16">
    <location>
        <begin position="227"/>
        <end position="249"/>
    </location>
</feature>
<keyword evidence="7 16" id="KW-1133">Transmembrane helix</keyword>
<dbReference type="FunFam" id="1.10.287.70:FF:000055">
    <property type="entry name" value="Polycystic kidney disease 2-like 1"/>
    <property type="match status" value="1"/>
</dbReference>
<dbReference type="InterPro" id="IPR051223">
    <property type="entry name" value="Polycystin"/>
</dbReference>
<reference evidence="19" key="1">
    <citation type="submission" date="2025-08" db="UniProtKB">
        <authorList>
            <consortium name="Ensembl"/>
        </authorList>
    </citation>
    <scope>IDENTIFICATION</scope>
</reference>
<dbReference type="PANTHER" id="PTHR10877">
    <property type="entry name" value="POLYCYSTIN FAMILY MEMBER"/>
    <property type="match status" value="1"/>
</dbReference>
<dbReference type="GO" id="GO:0050982">
    <property type="term" value="P:detection of mechanical stimulus"/>
    <property type="evidence" value="ECO:0007669"/>
    <property type="project" value="TreeGrafter"/>
</dbReference>
<keyword evidence="13" id="KW-0966">Cell projection</keyword>
<feature type="domain" description="Polycystin cation channel PKD1/PKD2" evidence="17">
    <location>
        <begin position="220"/>
        <end position="429"/>
    </location>
</feature>
<dbReference type="InterPro" id="IPR003915">
    <property type="entry name" value="PKD_2"/>
</dbReference>
<keyword evidence="9" id="KW-0406">Ion transport</keyword>
<dbReference type="InterPro" id="IPR013122">
    <property type="entry name" value="PKD1_2_channel"/>
</dbReference>
<evidence type="ECO:0000256" key="3">
    <source>
        <dbReference type="ARBA" id="ARBA00007200"/>
    </source>
</evidence>
<keyword evidence="20" id="KW-1185">Reference proteome</keyword>
<reference evidence="19" key="2">
    <citation type="submission" date="2025-09" db="UniProtKB">
        <authorList>
            <consortium name="Ensembl"/>
        </authorList>
    </citation>
    <scope>IDENTIFICATION</scope>
</reference>
<dbReference type="PRINTS" id="PR01433">
    <property type="entry name" value="POLYCYSTIN2"/>
</dbReference>
<evidence type="ECO:0000259" key="17">
    <source>
        <dbReference type="Pfam" id="PF08016"/>
    </source>
</evidence>
<accession>A0A8C5PTC4</accession>
<dbReference type="GO" id="GO:0005262">
    <property type="term" value="F:calcium channel activity"/>
    <property type="evidence" value="ECO:0007669"/>
    <property type="project" value="TreeGrafter"/>
</dbReference>
<dbReference type="GO" id="GO:0005886">
    <property type="term" value="C:plasma membrane"/>
    <property type="evidence" value="ECO:0007669"/>
    <property type="project" value="UniProtKB-SubCell"/>
</dbReference>
<dbReference type="GO" id="GO:0005509">
    <property type="term" value="F:calcium ion binding"/>
    <property type="evidence" value="ECO:0007669"/>
    <property type="project" value="InterPro"/>
</dbReference>
<feature type="transmembrane region" description="Helical" evidence="16">
    <location>
        <begin position="354"/>
        <end position="376"/>
    </location>
</feature>
<evidence type="ECO:0000256" key="8">
    <source>
        <dbReference type="ARBA" id="ARBA00023054"/>
    </source>
</evidence>
<keyword evidence="10 16" id="KW-0472">Membrane</keyword>
<evidence type="ECO:0008006" key="21">
    <source>
        <dbReference type="Google" id="ProtNLM"/>
    </source>
</evidence>